<dbReference type="InterPro" id="IPR036513">
    <property type="entry name" value="STAS_dom_sf"/>
</dbReference>
<dbReference type="CDD" id="cd07043">
    <property type="entry name" value="STAS_anti-anti-sigma_factors"/>
    <property type="match status" value="1"/>
</dbReference>
<dbReference type="SUPFAM" id="SSF52091">
    <property type="entry name" value="SpoIIaa-like"/>
    <property type="match status" value="1"/>
</dbReference>
<sequence length="117" mass="12542">MSARNRRAADAGFSGWWQAQVEEIVPGVEMTITGPLNVHTVGEVRTALVRSIDGGIGDFLLHLGLADIGDATGLGVLVGAHHRAERAGRRLVLTAVSPRIDRLLRGSRLDRVLTRTA</sequence>
<dbReference type="Pfam" id="PF01740">
    <property type="entry name" value="STAS"/>
    <property type="match status" value="1"/>
</dbReference>
<reference evidence="3" key="1">
    <citation type="submission" date="2016-10" db="EMBL/GenBank/DDBJ databases">
        <authorList>
            <person name="Varghese N."/>
            <person name="Submissions S."/>
        </authorList>
    </citation>
    <scope>NUCLEOTIDE SEQUENCE [LARGE SCALE GENOMIC DNA]</scope>
    <source>
        <strain evidence="3">DSM 22951</strain>
    </source>
</reference>
<dbReference type="Gene3D" id="3.30.750.24">
    <property type="entry name" value="STAS domain"/>
    <property type="match status" value="1"/>
</dbReference>
<dbReference type="PROSITE" id="PS50801">
    <property type="entry name" value="STAS"/>
    <property type="match status" value="1"/>
</dbReference>
<proteinExistence type="predicted"/>
<dbReference type="EMBL" id="UESZ01000001">
    <property type="protein sequence ID" value="SSA33308.1"/>
    <property type="molecule type" value="Genomic_DNA"/>
</dbReference>
<evidence type="ECO:0000313" key="3">
    <source>
        <dbReference type="Proteomes" id="UP000250028"/>
    </source>
</evidence>
<evidence type="ECO:0000313" key="2">
    <source>
        <dbReference type="EMBL" id="SSA33308.1"/>
    </source>
</evidence>
<feature type="domain" description="STAS" evidence="1">
    <location>
        <begin position="30"/>
        <end position="117"/>
    </location>
</feature>
<dbReference type="OrthoDB" id="3216074at2"/>
<evidence type="ECO:0000259" key="1">
    <source>
        <dbReference type="PROSITE" id="PS50801"/>
    </source>
</evidence>
<name>A0A2Y8ZPT3_9MICO</name>
<dbReference type="AlphaFoldDB" id="A0A2Y8ZPT3"/>
<organism evidence="2 3">
    <name type="scientific">Branchiibius hedensis</name>
    <dbReference type="NCBI Taxonomy" id="672460"/>
    <lineage>
        <taxon>Bacteria</taxon>
        <taxon>Bacillati</taxon>
        <taxon>Actinomycetota</taxon>
        <taxon>Actinomycetes</taxon>
        <taxon>Micrococcales</taxon>
        <taxon>Dermacoccaceae</taxon>
        <taxon>Branchiibius</taxon>
    </lineage>
</organism>
<accession>A0A2Y8ZPT3</accession>
<dbReference type="Proteomes" id="UP000250028">
    <property type="component" value="Unassembled WGS sequence"/>
</dbReference>
<dbReference type="RefSeq" id="WP_109684024.1">
    <property type="nucleotide sequence ID" value="NZ_QGDN01000001.1"/>
</dbReference>
<protein>
    <submittedName>
        <fullName evidence="2">Anti-anti-sigma factor</fullName>
    </submittedName>
</protein>
<gene>
    <name evidence="2" type="ORF">SAMN04489750_0582</name>
</gene>
<keyword evidence="3" id="KW-1185">Reference proteome</keyword>
<dbReference type="InterPro" id="IPR002645">
    <property type="entry name" value="STAS_dom"/>
</dbReference>